<evidence type="ECO:0000256" key="1">
    <source>
        <dbReference type="ARBA" id="ARBA00004123"/>
    </source>
</evidence>
<evidence type="ECO:0000256" key="5">
    <source>
        <dbReference type="ARBA" id="ARBA00023163"/>
    </source>
</evidence>
<sequence length="348" mass="41103">SLIGSLLFPFTLNKAQSNSCILRDDDYIPVRQKEWFRHNPVDVEVDEKHITLDPDQSRWGRTIGKPEASSLYYKQTSNPGSHLEAWMTPRQLVKDISSKQSHDKESLINEFNKKKFVWTDKKQSTQTNETKYHTPDDPSIRKLDRAIKKHRRNRTTFTTFQLHELERAFERSHYPDVVYREELAHKIRLPEVRIQVWFQNRRAKWRRQERQEADIHSRNLQEVLPFLRRPILVHDEVPPLPFSFADRSPRSVDQKPPDNQLGCSLSPPLGLAGDVHEETPEDELSHLRSIRDCQVDEQQFRTCWTRSEWKQKIPISSGVHQSFSTAQHQPFTETSWRSSFMNIMNNTT</sequence>
<organism evidence="11 12">
    <name type="scientific">Fasciolopsis buskii</name>
    <dbReference type="NCBI Taxonomy" id="27845"/>
    <lineage>
        <taxon>Eukaryota</taxon>
        <taxon>Metazoa</taxon>
        <taxon>Spiralia</taxon>
        <taxon>Lophotrochozoa</taxon>
        <taxon>Platyhelminthes</taxon>
        <taxon>Trematoda</taxon>
        <taxon>Digenea</taxon>
        <taxon>Plagiorchiida</taxon>
        <taxon>Echinostomata</taxon>
        <taxon>Echinostomatoidea</taxon>
        <taxon>Fasciolidae</taxon>
        <taxon>Fasciolopsis</taxon>
    </lineage>
</organism>
<accession>A0A8E0RSB1</accession>
<dbReference type="GO" id="GO:0000981">
    <property type="term" value="F:DNA-binding transcription factor activity, RNA polymerase II-specific"/>
    <property type="evidence" value="ECO:0007669"/>
    <property type="project" value="InterPro"/>
</dbReference>
<dbReference type="InterPro" id="IPR017970">
    <property type="entry name" value="Homeobox_CS"/>
</dbReference>
<evidence type="ECO:0000256" key="2">
    <source>
        <dbReference type="ARBA" id="ARBA00023015"/>
    </source>
</evidence>
<evidence type="ECO:0000259" key="10">
    <source>
        <dbReference type="PROSITE" id="PS50071"/>
    </source>
</evidence>
<evidence type="ECO:0000256" key="9">
    <source>
        <dbReference type="SAM" id="MobiDB-lite"/>
    </source>
</evidence>
<reference evidence="11" key="1">
    <citation type="submission" date="2019-05" db="EMBL/GenBank/DDBJ databases">
        <title>Annotation for the trematode Fasciolopsis buski.</title>
        <authorList>
            <person name="Choi Y.-J."/>
        </authorList>
    </citation>
    <scope>NUCLEOTIDE SEQUENCE</scope>
    <source>
        <strain evidence="11">HT</strain>
        <tissue evidence="11">Whole worm</tissue>
    </source>
</reference>
<dbReference type="PANTHER" id="PTHR46271:SF4">
    <property type="entry name" value="HOMEOBOX PROTEIN, PUTATIVE-RELATED"/>
    <property type="match status" value="1"/>
</dbReference>
<keyword evidence="5" id="KW-0804">Transcription</keyword>
<evidence type="ECO:0000256" key="6">
    <source>
        <dbReference type="ARBA" id="ARBA00023242"/>
    </source>
</evidence>
<keyword evidence="6 7" id="KW-0539">Nucleus</keyword>
<dbReference type="FunFam" id="1.10.10.60:FF:000071">
    <property type="entry name" value="Retinal homeobox gene 2"/>
    <property type="match status" value="1"/>
</dbReference>
<dbReference type="Pfam" id="PF00046">
    <property type="entry name" value="Homeodomain"/>
    <property type="match status" value="1"/>
</dbReference>
<dbReference type="OrthoDB" id="6159439at2759"/>
<dbReference type="InterPro" id="IPR009057">
    <property type="entry name" value="Homeodomain-like_sf"/>
</dbReference>
<dbReference type="PROSITE" id="PS00027">
    <property type="entry name" value="HOMEOBOX_1"/>
    <property type="match status" value="1"/>
</dbReference>
<comment type="subcellular location">
    <subcellularLocation>
        <location evidence="1 7 8">Nucleus</location>
    </subcellularLocation>
</comment>
<dbReference type="GO" id="GO:0045944">
    <property type="term" value="P:positive regulation of transcription by RNA polymerase II"/>
    <property type="evidence" value="ECO:0007669"/>
    <property type="project" value="InterPro"/>
</dbReference>
<dbReference type="PROSITE" id="PS50071">
    <property type="entry name" value="HOMEOBOX_2"/>
    <property type="match status" value="1"/>
</dbReference>
<dbReference type="Proteomes" id="UP000728185">
    <property type="component" value="Unassembled WGS sequence"/>
</dbReference>
<evidence type="ECO:0000256" key="3">
    <source>
        <dbReference type="ARBA" id="ARBA00023125"/>
    </source>
</evidence>
<dbReference type="PANTHER" id="PTHR46271">
    <property type="entry name" value="HOMEOBOX PROTEIN, PUTATIVE-RELATED"/>
    <property type="match status" value="1"/>
</dbReference>
<name>A0A8E0RSB1_9TREM</name>
<dbReference type="GO" id="GO:0005634">
    <property type="term" value="C:nucleus"/>
    <property type="evidence" value="ECO:0007669"/>
    <property type="project" value="UniProtKB-SubCell"/>
</dbReference>
<keyword evidence="3 7" id="KW-0238">DNA-binding</keyword>
<feature type="domain" description="Homeobox" evidence="10">
    <location>
        <begin position="148"/>
        <end position="208"/>
    </location>
</feature>
<dbReference type="CDD" id="cd00086">
    <property type="entry name" value="homeodomain"/>
    <property type="match status" value="1"/>
</dbReference>
<proteinExistence type="predicted"/>
<dbReference type="Gene3D" id="1.10.10.60">
    <property type="entry name" value="Homeodomain-like"/>
    <property type="match status" value="1"/>
</dbReference>
<evidence type="ECO:0000313" key="11">
    <source>
        <dbReference type="EMBL" id="KAA0190382.1"/>
    </source>
</evidence>
<dbReference type="SMART" id="SM00389">
    <property type="entry name" value="HOX"/>
    <property type="match status" value="1"/>
</dbReference>
<gene>
    <name evidence="11" type="ORF">FBUS_05382</name>
</gene>
<feature type="compositionally biased region" description="Basic and acidic residues" evidence="9">
    <location>
        <begin position="247"/>
        <end position="256"/>
    </location>
</feature>
<keyword evidence="12" id="KW-1185">Reference proteome</keyword>
<keyword evidence="4 7" id="KW-0371">Homeobox</keyword>
<dbReference type="InterPro" id="IPR043562">
    <property type="entry name" value="RAX/RAX2"/>
</dbReference>
<evidence type="ECO:0000256" key="7">
    <source>
        <dbReference type="PROSITE-ProRule" id="PRU00108"/>
    </source>
</evidence>
<evidence type="ECO:0000256" key="8">
    <source>
        <dbReference type="RuleBase" id="RU000682"/>
    </source>
</evidence>
<dbReference type="AlphaFoldDB" id="A0A8E0RSB1"/>
<dbReference type="SUPFAM" id="SSF46689">
    <property type="entry name" value="Homeodomain-like"/>
    <property type="match status" value="1"/>
</dbReference>
<evidence type="ECO:0000256" key="4">
    <source>
        <dbReference type="ARBA" id="ARBA00023155"/>
    </source>
</evidence>
<dbReference type="InterPro" id="IPR001356">
    <property type="entry name" value="HD"/>
</dbReference>
<comment type="caution">
    <text evidence="11">The sequence shown here is derived from an EMBL/GenBank/DDBJ whole genome shotgun (WGS) entry which is preliminary data.</text>
</comment>
<dbReference type="GO" id="GO:0000978">
    <property type="term" value="F:RNA polymerase II cis-regulatory region sequence-specific DNA binding"/>
    <property type="evidence" value="ECO:0007669"/>
    <property type="project" value="TreeGrafter"/>
</dbReference>
<feature type="non-terminal residue" evidence="11">
    <location>
        <position position="348"/>
    </location>
</feature>
<protein>
    <submittedName>
        <fullName evidence="11">Homeobox protein aristaless</fullName>
    </submittedName>
</protein>
<feature type="DNA-binding region" description="Homeobox" evidence="7">
    <location>
        <begin position="150"/>
        <end position="209"/>
    </location>
</feature>
<dbReference type="EMBL" id="LUCM01007135">
    <property type="protein sequence ID" value="KAA0190382.1"/>
    <property type="molecule type" value="Genomic_DNA"/>
</dbReference>
<evidence type="ECO:0000313" key="12">
    <source>
        <dbReference type="Proteomes" id="UP000728185"/>
    </source>
</evidence>
<feature type="region of interest" description="Disordered" evidence="9">
    <location>
        <begin position="244"/>
        <end position="273"/>
    </location>
</feature>
<keyword evidence="2" id="KW-0805">Transcription regulation</keyword>